<evidence type="ECO:0000256" key="4">
    <source>
        <dbReference type="ARBA" id="ARBA00007004"/>
    </source>
</evidence>
<evidence type="ECO:0000256" key="14">
    <source>
        <dbReference type="SAM" id="MobiDB-lite"/>
    </source>
</evidence>
<dbReference type="GO" id="GO:0070837">
    <property type="term" value="P:dehydroascorbic acid transport"/>
    <property type="evidence" value="ECO:0007669"/>
    <property type="project" value="TreeGrafter"/>
</dbReference>
<dbReference type="Pfam" id="PF00083">
    <property type="entry name" value="Sugar_tr"/>
    <property type="match status" value="1"/>
</dbReference>
<evidence type="ECO:0000256" key="2">
    <source>
        <dbReference type="ARBA" id="ARBA00004135"/>
    </source>
</evidence>
<dbReference type="Proteomes" id="UP000233100">
    <property type="component" value="Chromosome 10"/>
</dbReference>
<feature type="compositionally biased region" description="Basic and acidic residues" evidence="14">
    <location>
        <begin position="479"/>
        <end position="488"/>
    </location>
</feature>
<evidence type="ECO:0000313" key="17">
    <source>
        <dbReference type="Ensembl" id="ENSMFAP00000027063.2"/>
    </source>
</evidence>
<dbReference type="FunFam" id="1.20.1250.20:FF:001511">
    <property type="entry name" value="Solute carrier family 2, facilitated glucose transporter member 5"/>
    <property type="match status" value="1"/>
</dbReference>
<organism evidence="17 18">
    <name type="scientific">Macaca fascicularis</name>
    <name type="common">Crab-eating macaque</name>
    <name type="synonym">Cynomolgus monkey</name>
    <dbReference type="NCBI Taxonomy" id="9541"/>
    <lineage>
        <taxon>Eukaryota</taxon>
        <taxon>Metazoa</taxon>
        <taxon>Chordata</taxon>
        <taxon>Craniata</taxon>
        <taxon>Vertebrata</taxon>
        <taxon>Euteleostomi</taxon>
        <taxon>Mammalia</taxon>
        <taxon>Eutheria</taxon>
        <taxon>Euarchontoglires</taxon>
        <taxon>Primates</taxon>
        <taxon>Haplorrhini</taxon>
        <taxon>Catarrhini</taxon>
        <taxon>Cercopithecidae</taxon>
        <taxon>Cercopithecinae</taxon>
        <taxon>Macaca</taxon>
    </lineage>
</organism>
<keyword evidence="10 15" id="KW-1133">Transmembrane helix</keyword>
<dbReference type="PRINTS" id="PR00171">
    <property type="entry name" value="SUGRTRNSPORT"/>
</dbReference>
<dbReference type="GO" id="GO:0046323">
    <property type="term" value="P:D-glucose import"/>
    <property type="evidence" value="ECO:0007669"/>
    <property type="project" value="TreeGrafter"/>
</dbReference>
<dbReference type="Ensembl" id="ENSMFAT00000001245.2">
    <property type="protein sequence ID" value="ENSMFAP00000027063.2"/>
    <property type="gene ID" value="ENSMFAG00000044873.2"/>
</dbReference>
<protein>
    <recommendedName>
        <fullName evidence="5">Solute carrier family 2, facilitated glucose transporter member 5</fullName>
    </recommendedName>
    <alternativeName>
        <fullName evidence="13">Fructose transporter</fullName>
    </alternativeName>
    <alternativeName>
        <fullName evidence="12">Glucose transporter type 5, small intestine</fullName>
    </alternativeName>
</protein>
<reference evidence="17" key="3">
    <citation type="submission" date="2025-09" db="UniProtKB">
        <authorList>
            <consortium name="Ensembl"/>
        </authorList>
    </citation>
    <scope>IDENTIFICATION</scope>
</reference>
<dbReference type="Bgee" id="ENSMFAG00000044873">
    <property type="expression patterns" value="Expressed in pituitary gland and 13 other cell types or tissues"/>
</dbReference>
<comment type="catalytic activity">
    <reaction evidence="1">
        <text>D-fructose(out) = D-fructose(in)</text>
        <dbReference type="Rhea" id="RHEA:60372"/>
        <dbReference type="ChEBI" id="CHEBI:37721"/>
    </reaction>
</comment>
<evidence type="ECO:0000256" key="9">
    <source>
        <dbReference type="ARBA" id="ARBA00022692"/>
    </source>
</evidence>
<evidence type="ECO:0000256" key="10">
    <source>
        <dbReference type="ARBA" id="ARBA00022989"/>
    </source>
</evidence>
<comment type="subcellular location">
    <subcellularLocation>
        <location evidence="2">Cell membrane</location>
        <location evidence="2">Sarcolemma</location>
    </subcellularLocation>
    <subcellularLocation>
        <location evidence="3">Cell membrane</location>
        <topology evidence="3">Multi-pass membrane protein</topology>
    </subcellularLocation>
</comment>
<name>A0A2K5VQJ5_MACFA</name>
<dbReference type="InterPro" id="IPR005829">
    <property type="entry name" value="Sugar_transporter_CS"/>
</dbReference>
<dbReference type="SUPFAM" id="SSF103473">
    <property type="entry name" value="MFS general substrate transporter"/>
    <property type="match status" value="1"/>
</dbReference>
<evidence type="ECO:0000256" key="3">
    <source>
        <dbReference type="ARBA" id="ARBA00004651"/>
    </source>
</evidence>
<dbReference type="AlphaFoldDB" id="A0A2K5VQJ5"/>
<evidence type="ECO:0000256" key="15">
    <source>
        <dbReference type="SAM" id="Phobius"/>
    </source>
</evidence>
<evidence type="ECO:0000256" key="7">
    <source>
        <dbReference type="ARBA" id="ARBA00022475"/>
    </source>
</evidence>
<evidence type="ECO:0000256" key="1">
    <source>
        <dbReference type="ARBA" id="ARBA00000590"/>
    </source>
</evidence>
<dbReference type="InterPro" id="IPR003663">
    <property type="entry name" value="Sugar/inositol_transpt"/>
</dbReference>
<dbReference type="InterPro" id="IPR045263">
    <property type="entry name" value="GLUT"/>
</dbReference>
<gene>
    <name evidence="17" type="primary">SLC2A11</name>
</gene>
<dbReference type="InterPro" id="IPR036259">
    <property type="entry name" value="MFS_trans_sf"/>
</dbReference>
<keyword evidence="7" id="KW-1003">Cell membrane</keyword>
<dbReference type="PROSITE" id="PS00217">
    <property type="entry name" value="SUGAR_TRANSPORT_2"/>
    <property type="match status" value="1"/>
</dbReference>
<dbReference type="GO" id="GO:0030054">
    <property type="term" value="C:cell junction"/>
    <property type="evidence" value="ECO:0007669"/>
    <property type="project" value="Ensembl"/>
</dbReference>
<evidence type="ECO:0000256" key="11">
    <source>
        <dbReference type="ARBA" id="ARBA00023136"/>
    </source>
</evidence>
<feature type="transmembrane region" description="Helical" evidence="15">
    <location>
        <begin position="19"/>
        <end position="37"/>
    </location>
</feature>
<reference evidence="17 18" key="1">
    <citation type="submission" date="2013-03" db="EMBL/GenBank/DDBJ databases">
        <authorList>
            <person name="Warren W."/>
            <person name="Wilson R.K."/>
        </authorList>
    </citation>
    <scope>NUCLEOTIDE SEQUENCE</scope>
</reference>
<dbReference type="GO" id="GO:0055056">
    <property type="term" value="F:D-glucose transmembrane transporter activity"/>
    <property type="evidence" value="ECO:0007669"/>
    <property type="project" value="Ensembl"/>
</dbReference>
<feature type="transmembrane region" description="Helical" evidence="15">
    <location>
        <begin position="105"/>
        <end position="122"/>
    </location>
</feature>
<dbReference type="PANTHER" id="PTHR23503">
    <property type="entry name" value="SOLUTE CARRIER FAMILY 2"/>
    <property type="match status" value="1"/>
</dbReference>
<dbReference type="GO" id="GO:0005654">
    <property type="term" value="C:nucleoplasm"/>
    <property type="evidence" value="ECO:0007669"/>
    <property type="project" value="Ensembl"/>
</dbReference>
<feature type="compositionally biased region" description="Low complexity" evidence="14">
    <location>
        <begin position="416"/>
        <end position="431"/>
    </location>
</feature>
<dbReference type="PROSITE" id="PS50850">
    <property type="entry name" value="MFS"/>
    <property type="match status" value="1"/>
</dbReference>
<dbReference type="VEuPathDB" id="HostDB:ENSMFAG00000044873"/>
<keyword evidence="11 15" id="KW-0472">Membrane</keyword>
<feature type="transmembrane region" description="Helical" evidence="15">
    <location>
        <begin position="161"/>
        <end position="183"/>
    </location>
</feature>
<dbReference type="InterPro" id="IPR005828">
    <property type="entry name" value="MFS_sugar_transport-like"/>
</dbReference>
<comment type="similarity">
    <text evidence="4">Belongs to the major facilitator superfamily. Sugar transporter (TC 2.A.1.1) family. Glucose transporter subfamily.</text>
</comment>
<dbReference type="GO" id="GO:1990539">
    <property type="term" value="P:fructose import across plasma membrane"/>
    <property type="evidence" value="ECO:0007669"/>
    <property type="project" value="UniProtKB-ARBA"/>
</dbReference>
<feature type="domain" description="Major facilitator superfamily (MFS) profile" evidence="16">
    <location>
        <begin position="24"/>
        <end position="488"/>
    </location>
</feature>
<evidence type="ECO:0000256" key="13">
    <source>
        <dbReference type="ARBA" id="ARBA00031099"/>
    </source>
</evidence>
<dbReference type="Gene3D" id="1.20.1250.20">
    <property type="entry name" value="MFS general substrate transporter like domains"/>
    <property type="match status" value="1"/>
</dbReference>
<feature type="region of interest" description="Disordered" evidence="14">
    <location>
        <begin position="412"/>
        <end position="488"/>
    </location>
</feature>
<dbReference type="GeneTree" id="ENSGT00940000161061"/>
<evidence type="ECO:0000259" key="16">
    <source>
        <dbReference type="PROSITE" id="PS50850"/>
    </source>
</evidence>
<dbReference type="InterPro" id="IPR020846">
    <property type="entry name" value="MFS_dom"/>
</dbReference>
<evidence type="ECO:0000313" key="18">
    <source>
        <dbReference type="Proteomes" id="UP000233100"/>
    </source>
</evidence>
<feature type="transmembrane region" description="Helical" evidence="15">
    <location>
        <begin position="69"/>
        <end position="93"/>
    </location>
</feature>
<sequence length="488" mass="52077">MEDELEPSLRPRTQIQGRILLLTICAAGIGGTFQFGYNLSIINAPTSHIQEFTNETWQARTGEPLPDHLILLMWSLIVSLYPLGGLFGALLAGPLAITLGRKKSLLVNNIFVVLAAILFGFSRKAGSFEMIMLGRLLVGVSAGVSMNIQPMYLGESAPKELRGAVAMSSAIFTALGIVMGQVVGLRELLGDPQAWPLLLASCLVPGVLQLASLPLVPESPRYLLIDCGDTEACLAALRRLRGSGDLARELEELEEERAACQGCRARRPWELFQHRALRRQVTSLVVLGSAMELCGNDLMYAYASSVFQKAGVPEAKVQYATIGTGSCELLMAIVSVAGVDEGWRVQARLTSTSPLPRPWQSSFPWTLYLAVACIFASILSFGIGPGEWAQGALGIRHHIEGVMGGWVHGGGVNAMSPAGPQRPPRAGASGREWQEESPGGPPYRLGLGSHSHVWAGVGERQAGTPGQQTPVPAPPSSRGDGDPGHRAV</sequence>
<accession>A0A2K5VQJ5</accession>
<keyword evidence="6" id="KW-0813">Transport</keyword>
<evidence type="ECO:0000256" key="6">
    <source>
        <dbReference type="ARBA" id="ARBA00022448"/>
    </source>
</evidence>
<dbReference type="PANTHER" id="PTHR23503:SF22">
    <property type="entry name" value="SOLUTE CARRIER FAMILY 2, FACILITATED GLUCOSE TRANSPORTER MEMBER 11"/>
    <property type="match status" value="1"/>
</dbReference>
<evidence type="ECO:0000256" key="12">
    <source>
        <dbReference type="ARBA" id="ARBA00029961"/>
    </source>
</evidence>
<evidence type="ECO:0000256" key="5">
    <source>
        <dbReference type="ARBA" id="ARBA00015973"/>
    </source>
</evidence>
<reference evidence="17" key="2">
    <citation type="submission" date="2025-08" db="UniProtKB">
        <authorList>
            <consortium name="Ensembl"/>
        </authorList>
    </citation>
    <scope>IDENTIFICATION</scope>
</reference>
<dbReference type="GO" id="GO:0005353">
    <property type="term" value="F:fructose transmembrane transporter activity"/>
    <property type="evidence" value="ECO:0007669"/>
    <property type="project" value="Ensembl"/>
</dbReference>
<feature type="transmembrane region" description="Helical" evidence="15">
    <location>
        <begin position="128"/>
        <end position="149"/>
    </location>
</feature>
<evidence type="ECO:0000256" key="8">
    <source>
        <dbReference type="ARBA" id="ARBA00022597"/>
    </source>
</evidence>
<keyword evidence="18" id="KW-1185">Reference proteome</keyword>
<dbReference type="GO" id="GO:0042383">
    <property type="term" value="C:sarcolemma"/>
    <property type="evidence" value="ECO:0007669"/>
    <property type="project" value="UniProtKB-SubCell"/>
</dbReference>
<proteinExistence type="inferred from homology"/>
<keyword evidence="9 15" id="KW-0812">Transmembrane</keyword>
<keyword evidence="8" id="KW-0762">Sugar transport</keyword>